<dbReference type="GO" id="GO:0006729">
    <property type="term" value="P:tetrahydrobiopterin biosynthetic process"/>
    <property type="evidence" value="ECO:0007669"/>
    <property type="project" value="TreeGrafter"/>
</dbReference>
<evidence type="ECO:0000256" key="1">
    <source>
        <dbReference type="ARBA" id="ARBA00004496"/>
    </source>
</evidence>
<comment type="subcellular location">
    <subcellularLocation>
        <location evidence="1">Cytoplasm</location>
    </subcellularLocation>
</comment>
<evidence type="ECO:0000313" key="6">
    <source>
        <dbReference type="EMBL" id="SCC35367.1"/>
    </source>
</evidence>
<dbReference type="InterPro" id="IPR036291">
    <property type="entry name" value="NAD(P)-bd_dom_sf"/>
</dbReference>
<dbReference type="Proteomes" id="UP000181997">
    <property type="component" value="Unassembled WGS sequence"/>
</dbReference>
<dbReference type="OrthoDB" id="9794387at2"/>
<dbReference type="Gene3D" id="3.40.50.720">
    <property type="entry name" value="NAD(P)-binding Rossmann-like Domain"/>
    <property type="match status" value="1"/>
</dbReference>
<dbReference type="PANTHER" id="PTHR44085:SF2">
    <property type="entry name" value="SEPIAPTERIN REDUCTASE"/>
    <property type="match status" value="1"/>
</dbReference>
<dbReference type="EMBL" id="FMAU01000010">
    <property type="protein sequence ID" value="SCC35367.1"/>
    <property type="molecule type" value="Genomic_DNA"/>
</dbReference>
<comment type="similarity">
    <text evidence="2">Belongs to the short-chain dehydrogenases/reductases (SDR) family.</text>
</comment>
<dbReference type="GO" id="GO:0004757">
    <property type="term" value="F:sepiapterin reductase (NADP+) activity"/>
    <property type="evidence" value="ECO:0007669"/>
    <property type="project" value="TreeGrafter"/>
</dbReference>
<proteinExistence type="inferred from homology"/>
<evidence type="ECO:0000313" key="7">
    <source>
        <dbReference type="Proteomes" id="UP000181997"/>
    </source>
</evidence>
<evidence type="ECO:0000256" key="4">
    <source>
        <dbReference type="ARBA" id="ARBA00022857"/>
    </source>
</evidence>
<dbReference type="AlphaFoldDB" id="A0A0V8H646"/>
<evidence type="ECO:0000256" key="2">
    <source>
        <dbReference type="ARBA" id="ARBA00006484"/>
    </source>
</evidence>
<organism evidence="6 7">
    <name type="scientific">[Bacillus] enclensis</name>
    <dbReference type="NCBI Taxonomy" id="1402860"/>
    <lineage>
        <taxon>Bacteria</taxon>
        <taxon>Bacillati</taxon>
        <taxon>Bacillota</taxon>
        <taxon>Bacilli</taxon>
        <taxon>Bacillales</taxon>
        <taxon>Bacillaceae</taxon>
        <taxon>Rossellomorea</taxon>
    </lineage>
</organism>
<evidence type="ECO:0000256" key="3">
    <source>
        <dbReference type="ARBA" id="ARBA00022490"/>
    </source>
</evidence>
<dbReference type="InterPro" id="IPR002347">
    <property type="entry name" value="SDR_fam"/>
</dbReference>
<keyword evidence="3" id="KW-0963">Cytoplasm</keyword>
<sequence length="252" mass="27055">MDYAIVTGATRGLGESIAKLFIEKGISLINISRSDNEALKSMCEGEGVSYEFVPCDLSNPDETGKAAKKAGEKVLEANAERVFLIQNAGVVTPINPSGQVENAELETSVNVNLLSPMIVTNEMLKALQGTDRSKLIMVNVSSGAGSRPVYGWSTYCSTKAGINMLTETVSLELSKMGSRHKVIAFSPGVMDTDMQGTIRSSSEEAFADVENFKRYKEQGMLRGADTVAGALVDLVTETDVESGKLYHVNDLL</sequence>
<dbReference type="NCBIfam" id="NF005381">
    <property type="entry name" value="PRK06924.1"/>
    <property type="match status" value="1"/>
</dbReference>
<gene>
    <name evidence="6" type="ORF">GA0061094_4221</name>
</gene>
<dbReference type="RefSeq" id="WP_058299970.1">
    <property type="nucleotide sequence ID" value="NZ_FMAU01000010.1"/>
</dbReference>
<evidence type="ECO:0000256" key="5">
    <source>
        <dbReference type="ARBA" id="ARBA00023002"/>
    </source>
</evidence>
<keyword evidence="4" id="KW-0521">NADP</keyword>
<dbReference type="InterPro" id="IPR020904">
    <property type="entry name" value="Sc_DH/Rdtase_CS"/>
</dbReference>
<protein>
    <submittedName>
        <fullName evidence="6">Benzil reductase ((S)-benzoin forming)</fullName>
    </submittedName>
</protein>
<dbReference type="GO" id="GO:0005737">
    <property type="term" value="C:cytoplasm"/>
    <property type="evidence" value="ECO:0007669"/>
    <property type="project" value="UniProtKB-SubCell"/>
</dbReference>
<reference evidence="7" key="1">
    <citation type="submission" date="2016-08" db="EMBL/GenBank/DDBJ databases">
        <authorList>
            <person name="Varghese N."/>
            <person name="Submissions Spin"/>
        </authorList>
    </citation>
    <scope>NUCLEOTIDE SEQUENCE [LARGE SCALE GENOMIC DNA]</scope>
    <source>
        <strain evidence="7">SGD-1123</strain>
    </source>
</reference>
<keyword evidence="7" id="KW-1185">Reference proteome</keyword>
<dbReference type="PROSITE" id="PS00061">
    <property type="entry name" value="ADH_SHORT"/>
    <property type="match status" value="1"/>
</dbReference>
<name>A0A0V8H646_9BACI</name>
<accession>A0A0V8H646</accession>
<dbReference type="SUPFAM" id="SSF51735">
    <property type="entry name" value="NAD(P)-binding Rossmann-fold domains"/>
    <property type="match status" value="1"/>
</dbReference>
<dbReference type="PRINTS" id="PR00081">
    <property type="entry name" value="GDHRDH"/>
</dbReference>
<dbReference type="PANTHER" id="PTHR44085">
    <property type="entry name" value="SEPIAPTERIN REDUCTASE"/>
    <property type="match status" value="1"/>
</dbReference>
<dbReference type="InterPro" id="IPR051721">
    <property type="entry name" value="Biopterin_syn/organic_redct"/>
</dbReference>
<dbReference type="Pfam" id="PF00106">
    <property type="entry name" value="adh_short"/>
    <property type="match status" value="1"/>
</dbReference>
<keyword evidence="5" id="KW-0560">Oxidoreductase</keyword>